<dbReference type="InterPro" id="IPR050482">
    <property type="entry name" value="Sensor_HK_TwoCompSys"/>
</dbReference>
<dbReference type="PANTHER" id="PTHR24421:SF10">
    <property type="entry name" value="NITRATE_NITRITE SENSOR PROTEIN NARQ"/>
    <property type="match status" value="1"/>
</dbReference>
<evidence type="ECO:0000256" key="5">
    <source>
        <dbReference type="ARBA" id="ARBA00023012"/>
    </source>
</evidence>
<keyword evidence="4 7" id="KW-0418">Kinase</keyword>
<gene>
    <name evidence="7" type="ORF">SAMN05660742_11834</name>
</gene>
<reference evidence="7 8" key="1">
    <citation type="submission" date="2016-10" db="EMBL/GenBank/DDBJ databases">
        <authorList>
            <person name="de Groot N.N."/>
        </authorList>
    </citation>
    <scope>NUCLEOTIDE SEQUENCE [LARGE SCALE GENOMIC DNA]</scope>
    <source>
        <strain evidence="7 8">DSM 2179</strain>
    </source>
</reference>
<dbReference type="PRINTS" id="PR00344">
    <property type="entry name" value="BCTRLSENSOR"/>
</dbReference>
<comment type="catalytic activity">
    <reaction evidence="1">
        <text>ATP + protein L-histidine = ADP + protein N-phospho-L-histidine.</text>
        <dbReference type="EC" id="2.7.13.3"/>
    </reaction>
</comment>
<dbReference type="InterPro" id="IPR036890">
    <property type="entry name" value="HATPase_C_sf"/>
</dbReference>
<dbReference type="InterPro" id="IPR003594">
    <property type="entry name" value="HATPase_dom"/>
</dbReference>
<dbReference type="GO" id="GO:0004673">
    <property type="term" value="F:protein histidine kinase activity"/>
    <property type="evidence" value="ECO:0007669"/>
    <property type="project" value="UniProtKB-EC"/>
</dbReference>
<dbReference type="InterPro" id="IPR005467">
    <property type="entry name" value="His_kinase_dom"/>
</dbReference>
<keyword evidence="8" id="KW-1185">Reference proteome</keyword>
<keyword evidence="5" id="KW-0902">Two-component regulatory system</keyword>
<dbReference type="AlphaFoldDB" id="A0A1H7C846"/>
<evidence type="ECO:0000256" key="2">
    <source>
        <dbReference type="ARBA" id="ARBA00012438"/>
    </source>
</evidence>
<sequence length="148" mass="16445">MAVELRPPELDYLGLVAAMEKYIINFNNQNSLNVEFTPPLEKLNMSNNTAVSLYRILQESMTNIVMHANAHNVYIMIKKVDSSIYMQIQDDGQGMGENAVEIARGKNRLGLFGMQERAELLDGVLNIDSTPGNGTRITVILPIGSEEC</sequence>
<dbReference type="SMART" id="SM00387">
    <property type="entry name" value="HATPase_c"/>
    <property type="match status" value="1"/>
</dbReference>
<proteinExistence type="predicted"/>
<dbReference type="EMBL" id="FNZK01000018">
    <property type="protein sequence ID" value="SEJ81815.1"/>
    <property type="molecule type" value="Genomic_DNA"/>
</dbReference>
<evidence type="ECO:0000313" key="7">
    <source>
        <dbReference type="EMBL" id="SEJ81815.1"/>
    </source>
</evidence>
<name>A0A1H7C846_9FIRM</name>
<dbReference type="PANTHER" id="PTHR24421">
    <property type="entry name" value="NITRATE/NITRITE SENSOR PROTEIN NARX-RELATED"/>
    <property type="match status" value="1"/>
</dbReference>
<dbReference type="GO" id="GO:0000160">
    <property type="term" value="P:phosphorelay signal transduction system"/>
    <property type="evidence" value="ECO:0007669"/>
    <property type="project" value="UniProtKB-KW"/>
</dbReference>
<dbReference type="Proteomes" id="UP000199662">
    <property type="component" value="Unassembled WGS sequence"/>
</dbReference>
<dbReference type="Gene3D" id="3.30.565.10">
    <property type="entry name" value="Histidine kinase-like ATPase, C-terminal domain"/>
    <property type="match status" value="1"/>
</dbReference>
<evidence type="ECO:0000259" key="6">
    <source>
        <dbReference type="PROSITE" id="PS50109"/>
    </source>
</evidence>
<dbReference type="InterPro" id="IPR004358">
    <property type="entry name" value="Sig_transdc_His_kin-like_C"/>
</dbReference>
<evidence type="ECO:0000256" key="4">
    <source>
        <dbReference type="ARBA" id="ARBA00022777"/>
    </source>
</evidence>
<organism evidence="7 8">
    <name type="scientific">Propionispira arboris</name>
    <dbReference type="NCBI Taxonomy" id="84035"/>
    <lineage>
        <taxon>Bacteria</taxon>
        <taxon>Bacillati</taxon>
        <taxon>Bacillota</taxon>
        <taxon>Negativicutes</taxon>
        <taxon>Selenomonadales</taxon>
        <taxon>Selenomonadaceae</taxon>
        <taxon>Propionispira</taxon>
    </lineage>
</organism>
<evidence type="ECO:0000256" key="1">
    <source>
        <dbReference type="ARBA" id="ARBA00000085"/>
    </source>
</evidence>
<dbReference type="STRING" id="84035.SAMN05660742_11834"/>
<keyword evidence="3" id="KW-0808">Transferase</keyword>
<dbReference type="Pfam" id="PF02518">
    <property type="entry name" value="HATPase_c"/>
    <property type="match status" value="1"/>
</dbReference>
<accession>A0A1H7C846</accession>
<feature type="domain" description="Histidine kinase" evidence="6">
    <location>
        <begin position="53"/>
        <end position="145"/>
    </location>
</feature>
<dbReference type="PROSITE" id="PS50109">
    <property type="entry name" value="HIS_KIN"/>
    <property type="match status" value="1"/>
</dbReference>
<dbReference type="SUPFAM" id="SSF55874">
    <property type="entry name" value="ATPase domain of HSP90 chaperone/DNA topoisomerase II/histidine kinase"/>
    <property type="match status" value="1"/>
</dbReference>
<dbReference type="EC" id="2.7.13.3" evidence="2"/>
<dbReference type="CDD" id="cd16917">
    <property type="entry name" value="HATPase_UhpB-NarQ-NarX-like"/>
    <property type="match status" value="1"/>
</dbReference>
<evidence type="ECO:0000313" key="8">
    <source>
        <dbReference type="Proteomes" id="UP000199662"/>
    </source>
</evidence>
<protein>
    <recommendedName>
        <fullName evidence="2">histidine kinase</fullName>
        <ecNumber evidence="2">2.7.13.3</ecNumber>
    </recommendedName>
</protein>
<evidence type="ECO:0000256" key="3">
    <source>
        <dbReference type="ARBA" id="ARBA00022679"/>
    </source>
</evidence>